<organism evidence="7 8">
    <name type="scientific">Aspergillus pseudodeflectus</name>
    <dbReference type="NCBI Taxonomy" id="176178"/>
    <lineage>
        <taxon>Eukaryota</taxon>
        <taxon>Fungi</taxon>
        <taxon>Dikarya</taxon>
        <taxon>Ascomycota</taxon>
        <taxon>Pezizomycotina</taxon>
        <taxon>Eurotiomycetes</taxon>
        <taxon>Eurotiomycetidae</taxon>
        <taxon>Eurotiales</taxon>
        <taxon>Aspergillaceae</taxon>
        <taxon>Aspergillus</taxon>
        <taxon>Aspergillus subgen. Nidulantes</taxon>
    </lineage>
</organism>
<proteinExistence type="predicted"/>
<feature type="compositionally biased region" description="Basic and acidic residues" evidence="5">
    <location>
        <begin position="518"/>
        <end position="536"/>
    </location>
</feature>
<keyword evidence="8" id="KW-1185">Reference proteome</keyword>
<keyword evidence="2" id="KW-0238">DNA-binding</keyword>
<comment type="caution">
    <text evidence="7">The sequence shown here is derived from an EMBL/GenBank/DDBJ whole genome shotgun (WGS) entry which is preliminary data.</text>
</comment>
<gene>
    <name evidence="7" type="ORF">BJX68DRAFT_38492</name>
</gene>
<protein>
    <recommendedName>
        <fullName evidence="6">Zn(2)-C6 fungal-type domain-containing protein</fullName>
    </recommendedName>
</protein>
<evidence type="ECO:0000256" key="5">
    <source>
        <dbReference type="SAM" id="MobiDB-lite"/>
    </source>
</evidence>
<keyword evidence="3" id="KW-0804">Transcription</keyword>
<feature type="region of interest" description="Disordered" evidence="5">
    <location>
        <begin position="88"/>
        <end position="110"/>
    </location>
</feature>
<keyword evidence="4" id="KW-0539">Nucleus</keyword>
<dbReference type="Gene3D" id="4.10.240.10">
    <property type="entry name" value="Zn(2)-C6 fungal-type DNA-binding domain"/>
    <property type="match status" value="1"/>
</dbReference>
<accession>A0ABR4KP38</accession>
<evidence type="ECO:0000313" key="8">
    <source>
        <dbReference type="Proteomes" id="UP001610444"/>
    </source>
</evidence>
<dbReference type="RefSeq" id="XP_070901215.1">
    <property type="nucleotide sequence ID" value="XM_071049076.1"/>
</dbReference>
<dbReference type="PANTHER" id="PTHR47431">
    <property type="entry name" value="ZN(II)2CYS6 TRANSCRIPTION FACTOR (EUROFUNG)-RELATED"/>
    <property type="match status" value="1"/>
</dbReference>
<dbReference type="PRINTS" id="PR00755">
    <property type="entry name" value="AFLATOXINBRP"/>
</dbReference>
<evidence type="ECO:0000259" key="6">
    <source>
        <dbReference type="PROSITE" id="PS50048"/>
    </source>
</evidence>
<evidence type="ECO:0000313" key="7">
    <source>
        <dbReference type="EMBL" id="KAL2854050.1"/>
    </source>
</evidence>
<evidence type="ECO:0000256" key="3">
    <source>
        <dbReference type="ARBA" id="ARBA00023163"/>
    </source>
</evidence>
<dbReference type="PROSITE" id="PS00463">
    <property type="entry name" value="ZN2_CY6_FUNGAL_1"/>
    <property type="match status" value="1"/>
</dbReference>
<dbReference type="PANTHER" id="PTHR47431:SF2">
    <property type="entry name" value="ZN(II)2CYS6 TRANSCRIPTION FACTOR (EUROFUNG)"/>
    <property type="match status" value="1"/>
</dbReference>
<sequence>MYLDNAVLEMPSSVIQKRTARPAPLACTECRLRHLKCDSRQPHCARCQNANLVCQYLKSRRGGKRKRPLSERQTDSYAAVLHSNLEASRSPREEPILGSQSSSSSVGTHEEAVADLPQGVNLVPETLLKLYYENFHRAHSILVPEDLFHQRRYPKFLGSVVALIGGLYSSSFDPTVRTIATEQMTVLDERTICAVQARLLYAIAVCGEGSIEEARANFIIARDMAIELHMNRDDSLDRSLGDTELESERRTWWELYILDGYMTGIWPSLGFITSVLACDVPVPLDGPYANILGGADQFSPDILLSEDDDRSLSPWWHRIHAATLLTKVVLLPDQDKAQAAMAALATWRLSLPPEKAQFMDPFGRVNAPLFHAEVLAQTAALMLHFPRSDLHPDFDQSMQTAKTLLAPAGTIIPIRTCTRKVHGIKATEASKEICNLFSIYPSMESCSPLVVPCLAACALVQLATYRSHIRNGGDCRELHRDRLRLLAGLLRSAGKVWGFARRAYEEIKGVAGEVFRDRRPDAEGEGSESRTERATRDPPAAEEGIGFVPALGGLELGFQDLGPWPWMQGAYPVEALVEYPHSTSQYPL</sequence>
<dbReference type="PROSITE" id="PS50048">
    <property type="entry name" value="ZN2_CY6_FUNGAL_2"/>
    <property type="match status" value="1"/>
</dbReference>
<feature type="domain" description="Zn(2)-C6 fungal-type" evidence="6">
    <location>
        <begin position="26"/>
        <end position="56"/>
    </location>
</feature>
<evidence type="ECO:0000256" key="1">
    <source>
        <dbReference type="ARBA" id="ARBA00023015"/>
    </source>
</evidence>
<keyword evidence="1" id="KW-0805">Transcription regulation</keyword>
<evidence type="ECO:0000256" key="2">
    <source>
        <dbReference type="ARBA" id="ARBA00023125"/>
    </source>
</evidence>
<dbReference type="SMART" id="SM00066">
    <property type="entry name" value="GAL4"/>
    <property type="match status" value="1"/>
</dbReference>
<dbReference type="CDD" id="cd12148">
    <property type="entry name" value="fungal_TF_MHR"/>
    <property type="match status" value="1"/>
</dbReference>
<dbReference type="GeneID" id="98164240"/>
<feature type="region of interest" description="Disordered" evidence="5">
    <location>
        <begin position="518"/>
        <end position="542"/>
    </location>
</feature>
<dbReference type="Pfam" id="PF00172">
    <property type="entry name" value="Zn_clus"/>
    <property type="match status" value="1"/>
</dbReference>
<evidence type="ECO:0000256" key="4">
    <source>
        <dbReference type="ARBA" id="ARBA00023242"/>
    </source>
</evidence>
<dbReference type="InterPro" id="IPR001138">
    <property type="entry name" value="Zn2Cys6_DnaBD"/>
</dbReference>
<dbReference type="EMBL" id="JBFXLR010000012">
    <property type="protein sequence ID" value="KAL2854050.1"/>
    <property type="molecule type" value="Genomic_DNA"/>
</dbReference>
<dbReference type="CDD" id="cd00067">
    <property type="entry name" value="GAL4"/>
    <property type="match status" value="1"/>
</dbReference>
<dbReference type="InterPro" id="IPR036864">
    <property type="entry name" value="Zn2-C6_fun-type_DNA-bd_sf"/>
</dbReference>
<dbReference type="Proteomes" id="UP001610444">
    <property type="component" value="Unassembled WGS sequence"/>
</dbReference>
<reference evidence="7 8" key="1">
    <citation type="submission" date="2024-07" db="EMBL/GenBank/DDBJ databases">
        <title>Section-level genome sequencing and comparative genomics of Aspergillus sections Usti and Cavernicolus.</title>
        <authorList>
            <consortium name="Lawrence Berkeley National Laboratory"/>
            <person name="Nybo J.L."/>
            <person name="Vesth T.C."/>
            <person name="Theobald S."/>
            <person name="Frisvad J.C."/>
            <person name="Larsen T.O."/>
            <person name="Kjaerboelling I."/>
            <person name="Rothschild-Mancinelli K."/>
            <person name="Lyhne E.K."/>
            <person name="Kogle M.E."/>
            <person name="Barry K."/>
            <person name="Clum A."/>
            <person name="Na H."/>
            <person name="Ledsgaard L."/>
            <person name="Lin J."/>
            <person name="Lipzen A."/>
            <person name="Kuo A."/>
            <person name="Riley R."/>
            <person name="Mondo S."/>
            <person name="LaButti K."/>
            <person name="Haridas S."/>
            <person name="Pangalinan J."/>
            <person name="Salamov A.A."/>
            <person name="Simmons B.A."/>
            <person name="Magnuson J.K."/>
            <person name="Chen J."/>
            <person name="Drula E."/>
            <person name="Henrissat B."/>
            <person name="Wiebenga A."/>
            <person name="Lubbers R.J."/>
            <person name="Gomes A.C."/>
            <person name="Macurrencykelacurrency M.R."/>
            <person name="Stajich J."/>
            <person name="Grigoriev I.V."/>
            <person name="Mortensen U.H."/>
            <person name="De vries R.P."/>
            <person name="Baker S.E."/>
            <person name="Andersen M.R."/>
        </authorList>
    </citation>
    <scope>NUCLEOTIDE SEQUENCE [LARGE SCALE GENOMIC DNA]</scope>
    <source>
        <strain evidence="7 8">CBS 756.74</strain>
    </source>
</reference>
<dbReference type="SUPFAM" id="SSF57701">
    <property type="entry name" value="Zn2/Cys6 DNA-binding domain"/>
    <property type="match status" value="1"/>
</dbReference>
<name>A0ABR4KP38_9EURO</name>